<dbReference type="Proteomes" id="UP000176678">
    <property type="component" value="Unassembled WGS sequence"/>
</dbReference>
<dbReference type="PRINTS" id="PR00960">
    <property type="entry name" value="LMBPPROTEIN"/>
</dbReference>
<evidence type="ECO:0000256" key="2">
    <source>
        <dbReference type="ARBA" id="ARBA00022741"/>
    </source>
</evidence>
<dbReference type="SUPFAM" id="SSF54211">
    <property type="entry name" value="Ribosomal protein S5 domain 2-like"/>
    <property type="match status" value="1"/>
</dbReference>
<dbReference type="InterPro" id="IPR052203">
    <property type="entry name" value="GHMP_Kinase-Related"/>
</dbReference>
<dbReference type="InterPro" id="IPR001174">
    <property type="entry name" value="HddA/FKP"/>
</dbReference>
<dbReference type="STRING" id="1802410.A3H75_01765"/>
<dbReference type="InterPro" id="IPR036554">
    <property type="entry name" value="GHMP_kinase_C_sf"/>
</dbReference>
<evidence type="ECO:0000256" key="3">
    <source>
        <dbReference type="ARBA" id="ARBA00022777"/>
    </source>
</evidence>
<organism evidence="6 7">
    <name type="scientific">Candidatus Uhrbacteria bacterium RIFCSPLOWO2_02_FULL_51_9</name>
    <dbReference type="NCBI Taxonomy" id="1802410"/>
    <lineage>
        <taxon>Bacteria</taxon>
        <taxon>Candidatus Uhriibacteriota</taxon>
    </lineage>
</organism>
<dbReference type="Gene3D" id="3.30.230.120">
    <property type="match status" value="1"/>
</dbReference>
<sequence>MVIKPINIQIRCPTRIDFTGGFTDVLPFRATHRVSHINAAIDLPVTVSLNVRADRIIHIEDRQDGLTKEYPSIAEVEEKYALIKAALDDFSVKEGLNVVIDSRAPRGAGLGTSGALSVGLTAALTLLNKGNLPQKSTEIAVRAVQIEHKSGVLGGLQDQFAAATGGLNTFRFYKSEYSINPIVFSAKQIRGLEQHLFIIYPGGKRKSTDLVTSVMDEFRKGKKEVEWALMDLNLLADDVGKALQELDLQKLSNLLSKVREAQLKLNHRLADDNNRKVIKALQRAGINGVKLLGGGGSRSCLLVLCTHASEYKTVRSITQAHRARIIPVHFSRKGMIINNKK</sequence>
<proteinExistence type="predicted"/>
<evidence type="ECO:0000259" key="5">
    <source>
        <dbReference type="Pfam" id="PF00288"/>
    </source>
</evidence>
<dbReference type="Pfam" id="PF00288">
    <property type="entry name" value="GHMP_kinases_N"/>
    <property type="match status" value="1"/>
</dbReference>
<accession>A0A1F7VC25</accession>
<dbReference type="GO" id="GO:0042352">
    <property type="term" value="P:GDP-L-fucose salvage"/>
    <property type="evidence" value="ECO:0007669"/>
    <property type="project" value="TreeGrafter"/>
</dbReference>
<keyword evidence="4" id="KW-0067">ATP-binding</keyword>
<dbReference type="InterPro" id="IPR020568">
    <property type="entry name" value="Ribosomal_Su5_D2-typ_SF"/>
</dbReference>
<dbReference type="PANTHER" id="PTHR32463">
    <property type="entry name" value="L-FUCOSE KINASE"/>
    <property type="match status" value="1"/>
</dbReference>
<dbReference type="AlphaFoldDB" id="A0A1F7VC25"/>
<keyword evidence="1" id="KW-0808">Transferase</keyword>
<protein>
    <recommendedName>
        <fullName evidence="5">GHMP kinase N-terminal domain-containing protein</fullName>
    </recommendedName>
</protein>
<evidence type="ECO:0000313" key="7">
    <source>
        <dbReference type="Proteomes" id="UP000176678"/>
    </source>
</evidence>
<evidence type="ECO:0000313" key="6">
    <source>
        <dbReference type="EMBL" id="OGL88090.1"/>
    </source>
</evidence>
<dbReference type="InterPro" id="IPR006204">
    <property type="entry name" value="GHMP_kinase_N_dom"/>
</dbReference>
<keyword evidence="3" id="KW-0418">Kinase</keyword>
<evidence type="ECO:0000256" key="4">
    <source>
        <dbReference type="ARBA" id="ARBA00022840"/>
    </source>
</evidence>
<dbReference type="GO" id="GO:0050201">
    <property type="term" value="F:fucokinase activity"/>
    <property type="evidence" value="ECO:0007669"/>
    <property type="project" value="TreeGrafter"/>
</dbReference>
<gene>
    <name evidence="6" type="ORF">A3H75_01765</name>
</gene>
<feature type="domain" description="GHMP kinase N-terminal" evidence="5">
    <location>
        <begin position="83"/>
        <end position="166"/>
    </location>
</feature>
<dbReference type="GO" id="GO:0005524">
    <property type="term" value="F:ATP binding"/>
    <property type="evidence" value="ECO:0007669"/>
    <property type="project" value="UniProtKB-KW"/>
</dbReference>
<name>A0A1F7VC25_9BACT</name>
<reference evidence="6 7" key="1">
    <citation type="journal article" date="2016" name="Nat. Commun.">
        <title>Thousands of microbial genomes shed light on interconnected biogeochemical processes in an aquifer system.</title>
        <authorList>
            <person name="Anantharaman K."/>
            <person name="Brown C.T."/>
            <person name="Hug L.A."/>
            <person name="Sharon I."/>
            <person name="Castelle C.J."/>
            <person name="Probst A.J."/>
            <person name="Thomas B.C."/>
            <person name="Singh A."/>
            <person name="Wilkins M.J."/>
            <person name="Karaoz U."/>
            <person name="Brodie E.L."/>
            <person name="Williams K.H."/>
            <person name="Hubbard S.S."/>
            <person name="Banfield J.F."/>
        </authorList>
    </citation>
    <scope>NUCLEOTIDE SEQUENCE [LARGE SCALE GENOMIC DNA]</scope>
</reference>
<dbReference type="PANTHER" id="PTHR32463:SF0">
    <property type="entry name" value="L-FUCOSE KINASE"/>
    <property type="match status" value="1"/>
</dbReference>
<keyword evidence="2" id="KW-0547">Nucleotide-binding</keyword>
<dbReference type="EMBL" id="MGES01000055">
    <property type="protein sequence ID" value="OGL88090.1"/>
    <property type="molecule type" value="Genomic_DNA"/>
</dbReference>
<dbReference type="SUPFAM" id="SSF55060">
    <property type="entry name" value="GHMP Kinase, C-terminal domain"/>
    <property type="match status" value="1"/>
</dbReference>
<comment type="caution">
    <text evidence="6">The sequence shown here is derived from an EMBL/GenBank/DDBJ whole genome shotgun (WGS) entry which is preliminary data.</text>
</comment>
<evidence type="ECO:0000256" key="1">
    <source>
        <dbReference type="ARBA" id="ARBA00022679"/>
    </source>
</evidence>